<evidence type="ECO:0000313" key="1">
    <source>
        <dbReference type="EMBL" id="GAA0169411.1"/>
    </source>
</evidence>
<dbReference type="EMBL" id="BAABME010006837">
    <property type="protein sequence ID" value="GAA0169411.1"/>
    <property type="molecule type" value="Genomic_DNA"/>
</dbReference>
<name>A0AAV3R252_LITER</name>
<comment type="caution">
    <text evidence="1">The sequence shown here is derived from an EMBL/GenBank/DDBJ whole genome shotgun (WGS) entry which is preliminary data.</text>
</comment>
<protein>
    <recommendedName>
        <fullName evidence="3">Reverse transcriptase zinc-binding domain-containing protein</fullName>
    </recommendedName>
</protein>
<evidence type="ECO:0000313" key="2">
    <source>
        <dbReference type="Proteomes" id="UP001454036"/>
    </source>
</evidence>
<sequence>MNKSPNLIRPKITSYPSINARNLEKGWQLFSKGLKITISNGQDTSLWNDNWLGDGSLSSMLYGPLKEEDYMAPVSSIINLANELWDFEKSHYTLLIELLRRILATPFSLCPNFEDCIGWNYSSSDNFNLASAYVLSVCDLDWIWKLKTLPKVCLHKLPTRHSLFTKHLLPDNLCTSYFSEETCRHFLCECPRSLLFWQKLGFTPSPPPNNNLIDWFKVHSSKVNTIHNIHVGTLFLFGC</sequence>
<proteinExistence type="predicted"/>
<accession>A0AAV3R252</accession>
<dbReference type="AlphaFoldDB" id="A0AAV3R252"/>
<reference evidence="1 2" key="1">
    <citation type="submission" date="2024-01" db="EMBL/GenBank/DDBJ databases">
        <title>The complete chloroplast genome sequence of Lithospermum erythrorhizon: insights into the phylogenetic relationship among Boraginaceae species and the maternal lineages of purple gromwells.</title>
        <authorList>
            <person name="Okada T."/>
            <person name="Watanabe K."/>
        </authorList>
    </citation>
    <scope>NUCLEOTIDE SEQUENCE [LARGE SCALE GENOMIC DNA]</scope>
</reference>
<evidence type="ECO:0008006" key="3">
    <source>
        <dbReference type="Google" id="ProtNLM"/>
    </source>
</evidence>
<keyword evidence="2" id="KW-1185">Reference proteome</keyword>
<gene>
    <name evidence="1" type="ORF">LIER_23907</name>
</gene>
<organism evidence="1 2">
    <name type="scientific">Lithospermum erythrorhizon</name>
    <name type="common">Purple gromwell</name>
    <name type="synonym">Lithospermum officinale var. erythrorhizon</name>
    <dbReference type="NCBI Taxonomy" id="34254"/>
    <lineage>
        <taxon>Eukaryota</taxon>
        <taxon>Viridiplantae</taxon>
        <taxon>Streptophyta</taxon>
        <taxon>Embryophyta</taxon>
        <taxon>Tracheophyta</taxon>
        <taxon>Spermatophyta</taxon>
        <taxon>Magnoliopsida</taxon>
        <taxon>eudicotyledons</taxon>
        <taxon>Gunneridae</taxon>
        <taxon>Pentapetalae</taxon>
        <taxon>asterids</taxon>
        <taxon>lamiids</taxon>
        <taxon>Boraginales</taxon>
        <taxon>Boraginaceae</taxon>
        <taxon>Boraginoideae</taxon>
        <taxon>Lithospermeae</taxon>
        <taxon>Lithospermum</taxon>
    </lineage>
</organism>
<dbReference type="Proteomes" id="UP001454036">
    <property type="component" value="Unassembled WGS sequence"/>
</dbReference>